<dbReference type="EMBL" id="SRLO01000371">
    <property type="protein sequence ID" value="TNN58753.1"/>
    <property type="molecule type" value="Genomic_DNA"/>
</dbReference>
<protein>
    <submittedName>
        <fullName evidence="2">Uncharacterized protein</fullName>
    </submittedName>
</protein>
<reference evidence="2 3" key="1">
    <citation type="submission" date="2019-03" db="EMBL/GenBank/DDBJ databases">
        <title>First draft genome of Liparis tanakae, snailfish: a comprehensive survey of snailfish specific genes.</title>
        <authorList>
            <person name="Kim W."/>
            <person name="Song I."/>
            <person name="Jeong J.-H."/>
            <person name="Kim D."/>
            <person name="Kim S."/>
            <person name="Ryu S."/>
            <person name="Song J.Y."/>
            <person name="Lee S.K."/>
        </authorList>
    </citation>
    <scope>NUCLEOTIDE SEQUENCE [LARGE SCALE GENOMIC DNA]</scope>
    <source>
        <tissue evidence="2">Muscle</tissue>
    </source>
</reference>
<dbReference type="AlphaFoldDB" id="A0A4Z2H102"/>
<accession>A0A4Z2H102</accession>
<feature type="compositionally biased region" description="Polar residues" evidence="1">
    <location>
        <begin position="70"/>
        <end position="79"/>
    </location>
</feature>
<comment type="caution">
    <text evidence="2">The sequence shown here is derived from an EMBL/GenBank/DDBJ whole genome shotgun (WGS) entry which is preliminary data.</text>
</comment>
<feature type="region of interest" description="Disordered" evidence="1">
    <location>
        <begin position="39"/>
        <end position="79"/>
    </location>
</feature>
<keyword evidence="3" id="KW-1185">Reference proteome</keyword>
<name>A0A4Z2H102_9TELE</name>
<sequence length="413" mass="45120">MQQQQLLSQELERADVLMTGPTPCRLLPSQMSLWPRTWEQDARTAARGPESSHLSAGGNVSVQEGADLTSPASETPSVSFTEQCPPSLCFAPGLRRHVTAGVYVTQLSILIRLTEGLSPPSDRPTGSMWKSSLCCCCCCCSSRSLPPSWELQEELMLSAGDLPISALADEWGFGRGVMYPDWLRWSRGGEMGSALMLTCEPSWCCCQAAMEPKEGPAGQLKPDSSAMLRDVGGEDVGGVSIRALTASVLLLVQGLRDDDIGCFVDSKELQQEGTEYQGSPTNQQALKTSNKGFISSSSTAYAFALVMCLALRSLDDPWASSTHKVTLPLSMTRIRSAWSTVLIRWAMVSMVQSLKASWMVFWIKINGENLPLQISSKNIPLKTDLRRFNAHSKEIMKALETSETNKAMDRPTP</sequence>
<evidence type="ECO:0000313" key="2">
    <source>
        <dbReference type="EMBL" id="TNN58753.1"/>
    </source>
</evidence>
<proteinExistence type="predicted"/>
<dbReference type="Proteomes" id="UP000314294">
    <property type="component" value="Unassembled WGS sequence"/>
</dbReference>
<organism evidence="2 3">
    <name type="scientific">Liparis tanakae</name>
    <name type="common">Tanaka's snailfish</name>
    <dbReference type="NCBI Taxonomy" id="230148"/>
    <lineage>
        <taxon>Eukaryota</taxon>
        <taxon>Metazoa</taxon>
        <taxon>Chordata</taxon>
        <taxon>Craniata</taxon>
        <taxon>Vertebrata</taxon>
        <taxon>Euteleostomi</taxon>
        <taxon>Actinopterygii</taxon>
        <taxon>Neopterygii</taxon>
        <taxon>Teleostei</taxon>
        <taxon>Neoteleostei</taxon>
        <taxon>Acanthomorphata</taxon>
        <taxon>Eupercaria</taxon>
        <taxon>Perciformes</taxon>
        <taxon>Cottioidei</taxon>
        <taxon>Cottales</taxon>
        <taxon>Liparidae</taxon>
        <taxon>Liparis</taxon>
    </lineage>
</organism>
<evidence type="ECO:0000256" key="1">
    <source>
        <dbReference type="SAM" id="MobiDB-lite"/>
    </source>
</evidence>
<gene>
    <name evidence="2" type="ORF">EYF80_030998</name>
</gene>
<feature type="compositionally biased region" description="Polar residues" evidence="1">
    <location>
        <begin position="52"/>
        <end position="62"/>
    </location>
</feature>
<evidence type="ECO:0000313" key="3">
    <source>
        <dbReference type="Proteomes" id="UP000314294"/>
    </source>
</evidence>